<dbReference type="InterPro" id="IPR027962">
    <property type="entry name" value="ERICH3"/>
</dbReference>
<feature type="domain" description="DUF4590" evidence="2">
    <location>
        <begin position="91"/>
        <end position="203"/>
    </location>
</feature>
<sequence length="582" mass="64218">MNSMEYVAGTPRHQLPVISSHMVPVPPPPLQKGDRSLNAVRNRVPRGRRFRPTTAPNGLEQLLTKNSGGFPKPSLRSNVFVTMVFLGKSVHLSHDGAAYRDEIKVYQQHCGGENLCVYKGKLLEGETFQFVSKRHHGFPFSLTFFLNGMQVDRLSCCCEYKHQKRSRLGGRHGYFGFLSVEGASPCYRCIIAMGLDKKPSPPKRKMEDHEENPVGSWRNGEHSEPNKSSVEQKSSKASLLVIIPGHEASVETYDEDFEADEEVNEVGQTGDQMNGMSKSSSDDKLHNLDYENESKTSSQKALQASDSEKEQSDGYSDSNSEDDKRDGRAAHSVSSISTQYSSDNDSDAETMEDDVKGKEDHNIKTASDDAEHAQYGNESRENKLLRMEENQETFTLEKEGIDEAEKAEAEDLTVREDTGIFDENIMAIEQQSPEVPGELKQAGSGEGDIREDGEKNASARRDDGKESLLVPLESNVMQGEDSNEGSPRGDGEGGEYSPPVELWVASSCKRGCLCRCPGPRCSTGGAAAGLFSGCWSPLCCRELSNHPQCHPALLFPFQCFQEKALAVPFYSSSLVSCIMQLL</sequence>
<protein>
    <recommendedName>
        <fullName evidence="2">DUF4590 domain-containing protein</fullName>
    </recommendedName>
</protein>
<evidence type="ECO:0000313" key="3">
    <source>
        <dbReference type="Ensembl" id="ENSCPGP00000018947.1"/>
    </source>
</evidence>
<dbReference type="InterPro" id="IPR048257">
    <property type="entry name" value="DUF4590"/>
</dbReference>
<feature type="region of interest" description="Disordered" evidence="1">
    <location>
        <begin position="429"/>
        <end position="496"/>
    </location>
</feature>
<evidence type="ECO:0000313" key="4">
    <source>
        <dbReference type="Proteomes" id="UP000694419"/>
    </source>
</evidence>
<feature type="compositionally biased region" description="Basic and acidic residues" evidence="1">
    <location>
        <begin position="447"/>
        <end position="466"/>
    </location>
</feature>
<dbReference type="PANTHER" id="PTHR23034">
    <property type="entry name" value="GLUTAMATE-RICH PROTEIN 3"/>
    <property type="match status" value="1"/>
</dbReference>
<dbReference type="PANTHER" id="PTHR23034:SF2">
    <property type="entry name" value="GLUTAMATE-RICH PROTEIN 3"/>
    <property type="match status" value="1"/>
</dbReference>
<dbReference type="Proteomes" id="UP000694419">
    <property type="component" value="Unplaced"/>
</dbReference>
<reference evidence="3" key="2">
    <citation type="submission" date="2025-09" db="UniProtKB">
        <authorList>
            <consortium name="Ensembl"/>
        </authorList>
    </citation>
    <scope>IDENTIFICATION</scope>
</reference>
<dbReference type="AlphaFoldDB" id="A0A8C3KC78"/>
<accession>A0A8C3KC78</accession>
<feature type="compositionally biased region" description="Polar residues" evidence="1">
    <location>
        <begin position="295"/>
        <end position="305"/>
    </location>
</feature>
<dbReference type="Ensembl" id="ENSCPGT00000020727.1">
    <property type="protein sequence ID" value="ENSCPGP00000018947.1"/>
    <property type="gene ID" value="ENSCPGG00000013249.1"/>
</dbReference>
<keyword evidence="4" id="KW-1185">Reference proteome</keyword>
<name>A0A8C3KC78_9CHAR</name>
<evidence type="ECO:0000256" key="1">
    <source>
        <dbReference type="SAM" id="MobiDB-lite"/>
    </source>
</evidence>
<feature type="region of interest" description="Disordered" evidence="1">
    <location>
        <begin position="258"/>
        <end position="381"/>
    </location>
</feature>
<dbReference type="Pfam" id="PF15257">
    <property type="entry name" value="DUF4590"/>
    <property type="match status" value="1"/>
</dbReference>
<evidence type="ECO:0000259" key="2">
    <source>
        <dbReference type="Pfam" id="PF15257"/>
    </source>
</evidence>
<feature type="compositionally biased region" description="Polar residues" evidence="1">
    <location>
        <begin position="226"/>
        <end position="235"/>
    </location>
</feature>
<feature type="compositionally biased region" description="Basic and acidic residues" evidence="1">
    <location>
        <begin position="353"/>
        <end position="381"/>
    </location>
</feature>
<feature type="region of interest" description="Disordered" evidence="1">
    <location>
        <begin position="198"/>
        <end position="235"/>
    </location>
</feature>
<reference evidence="3" key="1">
    <citation type="submission" date="2025-08" db="UniProtKB">
        <authorList>
            <consortium name="Ensembl"/>
        </authorList>
    </citation>
    <scope>IDENTIFICATION</scope>
</reference>
<feature type="compositionally biased region" description="Basic and acidic residues" evidence="1">
    <location>
        <begin position="280"/>
        <end position="294"/>
    </location>
</feature>
<organism evidence="3 4">
    <name type="scientific">Calidris pygmaea</name>
    <name type="common">Spoon-billed sandpiper</name>
    <dbReference type="NCBI Taxonomy" id="425635"/>
    <lineage>
        <taxon>Eukaryota</taxon>
        <taxon>Metazoa</taxon>
        <taxon>Chordata</taxon>
        <taxon>Craniata</taxon>
        <taxon>Vertebrata</taxon>
        <taxon>Euteleostomi</taxon>
        <taxon>Archelosauria</taxon>
        <taxon>Archosauria</taxon>
        <taxon>Dinosauria</taxon>
        <taxon>Saurischia</taxon>
        <taxon>Theropoda</taxon>
        <taxon>Coelurosauria</taxon>
        <taxon>Aves</taxon>
        <taxon>Neognathae</taxon>
        <taxon>Neoaves</taxon>
        <taxon>Charadriiformes</taxon>
        <taxon>Scolopacidae</taxon>
        <taxon>Calidris</taxon>
    </lineage>
</organism>
<proteinExistence type="predicted"/>
<feature type="compositionally biased region" description="Polar residues" evidence="1">
    <location>
        <begin position="266"/>
        <end position="279"/>
    </location>
</feature>
<feature type="compositionally biased region" description="Basic and acidic residues" evidence="1">
    <location>
        <begin position="198"/>
        <end position="212"/>
    </location>
</feature>
<feature type="compositionally biased region" description="Polar residues" evidence="1">
    <location>
        <begin position="332"/>
        <end position="343"/>
    </location>
</feature>